<reference evidence="5 7" key="1">
    <citation type="submission" date="2018-09" db="EMBL/GenBank/DDBJ databases">
        <title>Genomic investigation of the strawberry pathogen Phytophthora fragariae indicates pathogenicity is determined by transcriptional variation in three key races.</title>
        <authorList>
            <person name="Adams T.M."/>
            <person name="Armitage A.D."/>
            <person name="Sobczyk M.K."/>
            <person name="Bates H.J."/>
            <person name="Dunwell J.M."/>
            <person name="Nellist C.F."/>
            <person name="Harrison R.J."/>
        </authorList>
    </citation>
    <scope>NUCLEOTIDE SEQUENCE [LARGE SCALE GENOMIC DNA]</scope>
    <source>
        <strain evidence="3 5">SCRP249</strain>
        <strain evidence="2 7">SCRP324</strain>
        <strain evidence="4 6">SCRP333</strain>
    </source>
</reference>
<keyword evidence="1" id="KW-0732">Signal</keyword>
<proteinExistence type="predicted"/>
<dbReference type="Proteomes" id="UP000435112">
    <property type="component" value="Unassembled WGS sequence"/>
</dbReference>
<evidence type="ECO:0000313" key="5">
    <source>
        <dbReference type="Proteomes" id="UP000429607"/>
    </source>
</evidence>
<name>A0A6A3NEJ9_9STRA</name>
<dbReference type="EMBL" id="QXFT01000238">
    <property type="protein sequence ID" value="KAE9349893.1"/>
    <property type="molecule type" value="Genomic_DNA"/>
</dbReference>
<evidence type="ECO:0000256" key="1">
    <source>
        <dbReference type="SAM" id="SignalP"/>
    </source>
</evidence>
<evidence type="ECO:0000313" key="3">
    <source>
        <dbReference type="EMBL" id="KAE9041789.1"/>
    </source>
</evidence>
<accession>A0A6A3NEJ9</accession>
<feature type="chain" id="PRO_5036165305" description="RxLR effector protein" evidence="1">
    <location>
        <begin position="20"/>
        <end position="75"/>
    </location>
</feature>
<evidence type="ECO:0000313" key="6">
    <source>
        <dbReference type="Proteomes" id="UP000434957"/>
    </source>
</evidence>
<keyword evidence="6" id="KW-1185">Reference proteome</keyword>
<sequence>MRSEVLACLVFAFVIYLPGRPSPRSSIGRASNFNLRNAPPPCSTIKSPPSSEQLYIEYHCSRSRLLYTIALRCCL</sequence>
<organism evidence="3 5">
    <name type="scientific">Phytophthora rubi</name>
    <dbReference type="NCBI Taxonomy" id="129364"/>
    <lineage>
        <taxon>Eukaryota</taxon>
        <taxon>Sar</taxon>
        <taxon>Stramenopiles</taxon>
        <taxon>Oomycota</taxon>
        <taxon>Peronosporomycetes</taxon>
        <taxon>Peronosporales</taxon>
        <taxon>Peronosporaceae</taxon>
        <taxon>Phytophthora</taxon>
    </lineage>
</organism>
<dbReference type="Proteomes" id="UP000434957">
    <property type="component" value="Unassembled WGS sequence"/>
</dbReference>
<evidence type="ECO:0000313" key="2">
    <source>
        <dbReference type="EMBL" id="KAE9038927.1"/>
    </source>
</evidence>
<dbReference type="Proteomes" id="UP000429607">
    <property type="component" value="Unassembled WGS sequence"/>
</dbReference>
<evidence type="ECO:0008006" key="8">
    <source>
        <dbReference type="Google" id="ProtNLM"/>
    </source>
</evidence>
<comment type="caution">
    <text evidence="3">The sequence shown here is derived from an EMBL/GenBank/DDBJ whole genome shotgun (WGS) entry which is preliminary data.</text>
</comment>
<evidence type="ECO:0000313" key="4">
    <source>
        <dbReference type="EMBL" id="KAE9349893.1"/>
    </source>
</evidence>
<dbReference type="EMBL" id="QXFV01000304">
    <property type="protein sequence ID" value="KAE9041789.1"/>
    <property type="molecule type" value="Genomic_DNA"/>
</dbReference>
<dbReference type="OrthoDB" id="10270103at2759"/>
<feature type="signal peptide" evidence="1">
    <location>
        <begin position="1"/>
        <end position="19"/>
    </location>
</feature>
<evidence type="ECO:0000313" key="7">
    <source>
        <dbReference type="Proteomes" id="UP000435112"/>
    </source>
</evidence>
<dbReference type="EMBL" id="QXFU01000250">
    <property type="protein sequence ID" value="KAE9038927.1"/>
    <property type="molecule type" value="Genomic_DNA"/>
</dbReference>
<gene>
    <name evidence="3" type="ORF">PR001_g6464</name>
    <name evidence="2" type="ORF">PR002_g5766</name>
    <name evidence="4" type="ORF">PR003_g5647</name>
</gene>
<protein>
    <recommendedName>
        <fullName evidence="8">RxLR effector protein</fullName>
    </recommendedName>
</protein>
<dbReference type="AlphaFoldDB" id="A0A6A3NEJ9"/>